<dbReference type="PANTHER" id="PTHR45527">
    <property type="entry name" value="NONRIBOSOMAL PEPTIDE SYNTHETASE"/>
    <property type="match status" value="1"/>
</dbReference>
<gene>
    <name evidence="3" type="ORF">J2Z70_005313</name>
</gene>
<dbReference type="Proteomes" id="UP000773462">
    <property type="component" value="Unassembled WGS sequence"/>
</dbReference>
<keyword evidence="1" id="KW-0677">Repeat</keyword>
<evidence type="ECO:0000259" key="2">
    <source>
        <dbReference type="Pfam" id="PF00668"/>
    </source>
</evidence>
<dbReference type="InterPro" id="IPR001242">
    <property type="entry name" value="Condensation_dom"/>
</dbReference>
<accession>A0ABS4NYI9</accession>
<evidence type="ECO:0000256" key="1">
    <source>
        <dbReference type="ARBA" id="ARBA00022737"/>
    </source>
</evidence>
<dbReference type="Gene3D" id="3.30.559.30">
    <property type="entry name" value="Nonribosomal peptide synthetase, condensation domain"/>
    <property type="match status" value="1"/>
</dbReference>
<sequence>METKKDKIKSLSREQLAGLITKSRDSKKSDIERVARTSNAFSQSFSQQRQWFMEQFMNGGVFNVPQSYRLKGDIRLDILEDVLNAVVEKHESLRTVFNTIDYIPSQIIKPYERFKLDIIHLEEYDGAVRDAKIREVNSEIARRPFDLTVGPLWRFYVLILSAEEIVLTLSLHHIICDGWSFGVIMNEIASAYRDRLHGQVTRSLLQVQYVDYSEWQRKRIEGGQLDDQLEYWIGKLKDAPKAIHLPYDYRRGSTQTYRGRTEYFFIETEAVKAMSDRCVQMNGSMYHMMMSALTLLMHGYSLDNKLCIGTPVANRNQLELEKLIGLFINTVVIQSEIASSMTFAELFTQVRDHCMEAFNHAEIPFEQVVTGLDIERQMQHSPVFQVLYVQTEESMLSVSIPGIEVEVLPVSVETAQFDLSLYATILKNGISAGFEYNTDLFAQDTILQMIEDFKLLIQLITENPDRTIGEFVSSLSRKKVVMTVVSSFESGPVGEPMEFWLDKLRIDYKLQFAPYSQVFQQLIDDTGLLCRSSQGIGILLLRLEDWIQGMDAKDARLEAVLTDNANRFIQYACSFVNKHQSKVILYLCPASDKVNQMNETKRLIQQSEQKIAAECAKNGNISVLHGDEIAVKYKLSEYNDGLGDEEGHVPYLREYYTAMGTELVMSIYNTALQSTG</sequence>
<dbReference type="PANTHER" id="PTHR45527:SF1">
    <property type="entry name" value="FATTY ACID SYNTHASE"/>
    <property type="match status" value="1"/>
</dbReference>
<dbReference type="Pfam" id="PF00668">
    <property type="entry name" value="Condensation"/>
    <property type="match status" value="1"/>
</dbReference>
<keyword evidence="4" id="KW-1185">Reference proteome</keyword>
<comment type="caution">
    <text evidence="3">The sequence shown here is derived from an EMBL/GenBank/DDBJ whole genome shotgun (WGS) entry which is preliminary data.</text>
</comment>
<dbReference type="RefSeq" id="WP_209878039.1">
    <property type="nucleotide sequence ID" value="NZ_JAGGLV010000023.1"/>
</dbReference>
<evidence type="ECO:0000313" key="4">
    <source>
        <dbReference type="Proteomes" id="UP000773462"/>
    </source>
</evidence>
<dbReference type="InterPro" id="IPR036514">
    <property type="entry name" value="SGNH_hydro_sf"/>
</dbReference>
<proteinExistence type="predicted"/>
<dbReference type="SUPFAM" id="SSF52777">
    <property type="entry name" value="CoA-dependent acyltransferases"/>
    <property type="match status" value="2"/>
</dbReference>
<dbReference type="InterPro" id="IPR023213">
    <property type="entry name" value="CAT-like_dom_sf"/>
</dbReference>
<protein>
    <recommendedName>
        <fullName evidence="2">Condensation domain-containing protein</fullName>
    </recommendedName>
</protein>
<feature type="domain" description="Condensation" evidence="2">
    <location>
        <begin position="44"/>
        <end position="472"/>
    </location>
</feature>
<dbReference type="EMBL" id="JAGGLV010000023">
    <property type="protein sequence ID" value="MBP2115128.1"/>
    <property type="molecule type" value="Genomic_DNA"/>
</dbReference>
<reference evidence="3 4" key="1">
    <citation type="submission" date="2021-03" db="EMBL/GenBank/DDBJ databases">
        <title>Genomic Encyclopedia of Type Strains, Phase IV (KMG-IV): sequencing the most valuable type-strain genomes for metagenomic binning, comparative biology and taxonomic classification.</title>
        <authorList>
            <person name="Goeker M."/>
        </authorList>
    </citation>
    <scope>NUCLEOTIDE SEQUENCE [LARGE SCALE GENOMIC DNA]</scope>
    <source>
        <strain evidence="3 4">DSM 101953</strain>
    </source>
</reference>
<organism evidence="3 4">
    <name type="scientific">Paenibacillus silagei</name>
    <dbReference type="NCBI Taxonomy" id="1670801"/>
    <lineage>
        <taxon>Bacteria</taxon>
        <taxon>Bacillati</taxon>
        <taxon>Bacillota</taxon>
        <taxon>Bacilli</taxon>
        <taxon>Bacillales</taxon>
        <taxon>Paenibacillaceae</taxon>
        <taxon>Paenibacillus</taxon>
    </lineage>
</organism>
<dbReference type="CDD" id="cd19531">
    <property type="entry name" value="LCL_NRPS-like"/>
    <property type="match status" value="1"/>
</dbReference>
<name>A0ABS4NYI9_9BACL</name>
<dbReference type="Gene3D" id="3.30.559.10">
    <property type="entry name" value="Chloramphenicol acetyltransferase-like domain"/>
    <property type="match status" value="1"/>
</dbReference>
<evidence type="ECO:0000313" key="3">
    <source>
        <dbReference type="EMBL" id="MBP2115128.1"/>
    </source>
</evidence>
<dbReference type="Gene3D" id="3.40.50.1110">
    <property type="entry name" value="SGNH hydrolase"/>
    <property type="match status" value="1"/>
</dbReference>